<organism evidence="7 8">
    <name type="scientific">Trueperella bonasi</name>
    <dbReference type="NCBI Taxonomy" id="312286"/>
    <lineage>
        <taxon>Bacteria</taxon>
        <taxon>Bacillati</taxon>
        <taxon>Actinomycetota</taxon>
        <taxon>Actinomycetes</taxon>
        <taxon>Actinomycetales</taxon>
        <taxon>Actinomycetaceae</taxon>
        <taxon>Trueperella</taxon>
    </lineage>
</organism>
<sequence length="181" mass="20785">MDTNTEWPLDIDGFPHREAGRCIVFNQRGHILLILGHDVDDPAHRWWFTPGGGVEAGENQRQAAARELGEETGLVVAPKRLVGPVLDRRSTFYFLRKTRKQDELFYLLVIDEDEQALIDSRVHAQLTEQEKDLLDDMAWWDLEDLAAAEQSGTNVFPSGLSQMAKRWWQGWDGEVLTRIEE</sequence>
<dbReference type="PROSITE" id="PS51462">
    <property type="entry name" value="NUDIX"/>
    <property type="match status" value="1"/>
</dbReference>
<dbReference type="InterPro" id="IPR000086">
    <property type="entry name" value="NUDIX_hydrolase_dom"/>
</dbReference>
<dbReference type="CDD" id="cd04685">
    <property type="entry name" value="NUDIX_Hydrolase"/>
    <property type="match status" value="1"/>
</dbReference>
<evidence type="ECO:0000256" key="2">
    <source>
        <dbReference type="ARBA" id="ARBA00005582"/>
    </source>
</evidence>
<dbReference type="PANTHER" id="PTHR43046">
    <property type="entry name" value="GDP-MANNOSE MANNOSYL HYDROLASE"/>
    <property type="match status" value="1"/>
</dbReference>
<keyword evidence="4" id="KW-0460">Magnesium</keyword>
<protein>
    <submittedName>
        <fullName evidence="7">ADP-ribose pyrophosphatase YjhB (NUDIX family)</fullName>
    </submittedName>
</protein>
<keyword evidence="3 5" id="KW-0378">Hydrolase</keyword>
<dbReference type="Pfam" id="PF00293">
    <property type="entry name" value="NUDIX"/>
    <property type="match status" value="1"/>
</dbReference>
<name>A0ABT9NIE5_9ACTO</name>
<dbReference type="Proteomes" id="UP001243212">
    <property type="component" value="Unassembled WGS sequence"/>
</dbReference>
<accession>A0ABT9NIE5</accession>
<comment type="cofactor">
    <cofactor evidence="1">
        <name>Mg(2+)</name>
        <dbReference type="ChEBI" id="CHEBI:18420"/>
    </cofactor>
</comment>
<evidence type="ECO:0000313" key="7">
    <source>
        <dbReference type="EMBL" id="MDP9807157.1"/>
    </source>
</evidence>
<proteinExistence type="inferred from homology"/>
<evidence type="ECO:0000256" key="1">
    <source>
        <dbReference type="ARBA" id="ARBA00001946"/>
    </source>
</evidence>
<dbReference type="PRINTS" id="PR00502">
    <property type="entry name" value="NUDIXFAMILY"/>
</dbReference>
<evidence type="ECO:0000256" key="4">
    <source>
        <dbReference type="ARBA" id="ARBA00022842"/>
    </source>
</evidence>
<dbReference type="InterPro" id="IPR020084">
    <property type="entry name" value="NUDIX_hydrolase_CS"/>
</dbReference>
<dbReference type="InterPro" id="IPR015797">
    <property type="entry name" value="NUDIX_hydrolase-like_dom_sf"/>
</dbReference>
<reference evidence="7 8" key="1">
    <citation type="submission" date="2023-07" db="EMBL/GenBank/DDBJ databases">
        <title>Sequencing the genomes of 1000 actinobacteria strains.</title>
        <authorList>
            <person name="Klenk H.-P."/>
        </authorList>
    </citation>
    <scope>NUCLEOTIDE SEQUENCE [LARGE SCALE GENOMIC DNA]</scope>
    <source>
        <strain evidence="7 8">DSM 17163</strain>
    </source>
</reference>
<dbReference type="PANTHER" id="PTHR43046:SF12">
    <property type="entry name" value="GDP-MANNOSE MANNOSYL HYDROLASE"/>
    <property type="match status" value="1"/>
</dbReference>
<feature type="domain" description="Nudix hydrolase" evidence="6">
    <location>
        <begin position="15"/>
        <end position="162"/>
    </location>
</feature>
<gene>
    <name evidence="7" type="ORF">J2S70_001739</name>
</gene>
<evidence type="ECO:0000313" key="8">
    <source>
        <dbReference type="Proteomes" id="UP001243212"/>
    </source>
</evidence>
<comment type="caution">
    <text evidence="7">The sequence shown here is derived from an EMBL/GenBank/DDBJ whole genome shotgun (WGS) entry which is preliminary data.</text>
</comment>
<dbReference type="EMBL" id="JAUSQX010000001">
    <property type="protein sequence ID" value="MDP9807157.1"/>
    <property type="molecule type" value="Genomic_DNA"/>
</dbReference>
<dbReference type="RefSeq" id="WP_307683326.1">
    <property type="nucleotide sequence ID" value="NZ_JAUSQX010000001.1"/>
</dbReference>
<dbReference type="Gene3D" id="3.90.79.10">
    <property type="entry name" value="Nucleoside Triphosphate Pyrophosphohydrolase"/>
    <property type="match status" value="1"/>
</dbReference>
<dbReference type="PROSITE" id="PS00893">
    <property type="entry name" value="NUDIX_BOX"/>
    <property type="match status" value="1"/>
</dbReference>
<evidence type="ECO:0000256" key="3">
    <source>
        <dbReference type="ARBA" id="ARBA00022801"/>
    </source>
</evidence>
<keyword evidence="8" id="KW-1185">Reference proteome</keyword>
<dbReference type="SUPFAM" id="SSF55811">
    <property type="entry name" value="Nudix"/>
    <property type="match status" value="1"/>
</dbReference>
<evidence type="ECO:0000256" key="5">
    <source>
        <dbReference type="RuleBase" id="RU003476"/>
    </source>
</evidence>
<comment type="similarity">
    <text evidence="2 5">Belongs to the Nudix hydrolase family.</text>
</comment>
<dbReference type="InterPro" id="IPR020476">
    <property type="entry name" value="Nudix_hydrolase"/>
</dbReference>
<evidence type="ECO:0000259" key="6">
    <source>
        <dbReference type="PROSITE" id="PS51462"/>
    </source>
</evidence>